<name>A0A246EU16_PREIN</name>
<dbReference type="EMBL" id="CP024696">
    <property type="protein sequence ID" value="ATV51824.1"/>
    <property type="molecule type" value="Genomic_DNA"/>
</dbReference>
<accession>A0A246EU16</accession>
<evidence type="ECO:0000313" key="2">
    <source>
        <dbReference type="Proteomes" id="UP000229323"/>
    </source>
</evidence>
<gene>
    <name evidence="1" type="ORF">CTM50_01290</name>
</gene>
<sequence>MEDKKKMKVIVLKGRDNSGKTTTLKKVYELLKAACEEPETDYKVELEGNDDFRDVINFAGKRIGIVTQGDYGDEIEKDYKGVIPSELEKRPALSVRDHLKILKKKKCDIAICACTTEKKIEKTIKRHYPKNTFIDKEVKSLQEIENTQKAMEIIQILKLWLLNATK</sequence>
<dbReference type="InterPro" id="IPR027417">
    <property type="entry name" value="P-loop_NTPase"/>
</dbReference>
<dbReference type="RefSeq" id="WP_088437924.1">
    <property type="nucleotide sequence ID" value="NZ_CP024696.1"/>
</dbReference>
<dbReference type="SUPFAM" id="SSF52540">
    <property type="entry name" value="P-loop containing nucleoside triphosphate hydrolases"/>
    <property type="match status" value="1"/>
</dbReference>
<proteinExistence type="predicted"/>
<protein>
    <recommendedName>
        <fullName evidence="3">Molybdopterin-guanine dinucleotide biosynthesis protein B</fullName>
    </recommendedName>
</protein>
<dbReference type="Proteomes" id="UP000229323">
    <property type="component" value="Chromosome"/>
</dbReference>
<reference evidence="1 2" key="1">
    <citation type="submission" date="2017-11" db="EMBL/GenBank/DDBJ databases">
        <title>Genome sequencing of Prevotella intermedia KCOM 2033.</title>
        <authorList>
            <person name="Kook J.-K."/>
            <person name="Park S.-N."/>
            <person name="Lim Y.K."/>
        </authorList>
    </citation>
    <scope>NUCLEOTIDE SEQUENCE [LARGE SCALE GENOMIC DNA]</scope>
    <source>
        <strain evidence="1 2">KCOM 2033</strain>
    </source>
</reference>
<evidence type="ECO:0000313" key="1">
    <source>
        <dbReference type="EMBL" id="ATV51824.1"/>
    </source>
</evidence>
<evidence type="ECO:0008006" key="3">
    <source>
        <dbReference type="Google" id="ProtNLM"/>
    </source>
</evidence>
<organism evidence="1 2">
    <name type="scientific">Prevotella intermedia</name>
    <dbReference type="NCBI Taxonomy" id="28131"/>
    <lineage>
        <taxon>Bacteria</taxon>
        <taxon>Pseudomonadati</taxon>
        <taxon>Bacteroidota</taxon>
        <taxon>Bacteroidia</taxon>
        <taxon>Bacteroidales</taxon>
        <taxon>Prevotellaceae</taxon>
        <taxon>Prevotella</taxon>
    </lineage>
</organism>
<dbReference type="AlphaFoldDB" id="A0A246EU16"/>